<accession>W2C5W0</accession>
<name>W2C5W0_9BACT</name>
<dbReference type="Proteomes" id="UP000018837">
    <property type="component" value="Unassembled WGS sequence"/>
</dbReference>
<evidence type="ECO:0000313" key="3">
    <source>
        <dbReference type="Proteomes" id="UP000018837"/>
    </source>
</evidence>
<dbReference type="AlphaFoldDB" id="W2C5W0"/>
<feature type="transmembrane region" description="Helical" evidence="1">
    <location>
        <begin position="21"/>
        <end position="40"/>
    </location>
</feature>
<reference evidence="2 3" key="1">
    <citation type="submission" date="2013-11" db="EMBL/GenBank/DDBJ databases">
        <title>Single cell genomics of uncultured Tannerella BU063 (oral taxon 286).</title>
        <authorList>
            <person name="Beall C.J."/>
            <person name="Campbell A.G."/>
            <person name="Griffen A.L."/>
            <person name="Podar M."/>
            <person name="Leys E.J."/>
        </authorList>
    </citation>
    <scope>NUCLEOTIDE SEQUENCE [LARGE SCALE GENOMIC DNA]</scope>
    <source>
        <strain evidence="2">Cell 2</strain>
    </source>
</reference>
<protein>
    <submittedName>
        <fullName evidence="2">Uncharacterized protein</fullName>
    </submittedName>
</protein>
<keyword evidence="1" id="KW-0472">Membrane</keyword>
<organism evidence="2 3">
    <name type="scientific">Tannerella sp. oral taxon BU063 isolate Cell 2</name>
    <dbReference type="NCBI Taxonomy" id="1411148"/>
    <lineage>
        <taxon>Bacteria</taxon>
        <taxon>Pseudomonadati</taxon>
        <taxon>Bacteroidota</taxon>
        <taxon>Bacteroidia</taxon>
        <taxon>Bacteroidales</taxon>
        <taxon>Tannerellaceae</taxon>
        <taxon>Tannerella</taxon>
    </lineage>
</organism>
<evidence type="ECO:0000313" key="2">
    <source>
        <dbReference type="EMBL" id="ETK01877.1"/>
    </source>
</evidence>
<keyword evidence="1" id="KW-0812">Transmembrane</keyword>
<keyword evidence="1" id="KW-1133">Transmembrane helix</keyword>
<sequence>MTRWQILRDAKQVLLSLKCTFFVRDVFIFVAKISLFLFVVKNWFRTEGC</sequence>
<evidence type="ECO:0000256" key="1">
    <source>
        <dbReference type="SAM" id="Phobius"/>
    </source>
</evidence>
<dbReference type="EMBL" id="AYUF01000429">
    <property type="protein sequence ID" value="ETK01877.1"/>
    <property type="molecule type" value="Genomic_DNA"/>
</dbReference>
<gene>
    <name evidence="2" type="ORF">N425_07280</name>
</gene>
<proteinExistence type="predicted"/>
<comment type="caution">
    <text evidence="2">The sequence shown here is derived from an EMBL/GenBank/DDBJ whole genome shotgun (WGS) entry which is preliminary data.</text>
</comment>